<evidence type="ECO:0000313" key="2">
    <source>
        <dbReference type="EMBL" id="CAD7238259.1"/>
    </source>
</evidence>
<dbReference type="InterPro" id="IPR051944">
    <property type="entry name" value="BEACH_domain_protein"/>
</dbReference>
<dbReference type="CDD" id="cd01201">
    <property type="entry name" value="PH_BEACH"/>
    <property type="match status" value="1"/>
</dbReference>
<accession>A0A7R8WZT8</accession>
<evidence type="ECO:0000256" key="1">
    <source>
        <dbReference type="ARBA" id="ARBA00022574"/>
    </source>
</evidence>
<dbReference type="InterPro" id="IPR011993">
    <property type="entry name" value="PH-like_dom_sf"/>
</dbReference>
<name>A0A7R8WZT8_9CRUS</name>
<dbReference type="AlphaFoldDB" id="A0A7R8WZT8"/>
<gene>
    <name evidence="2" type="ORF">CTOB1V02_LOCUS16074</name>
</gene>
<dbReference type="OrthoDB" id="10018316at2759"/>
<reference evidence="2" key="1">
    <citation type="submission" date="2020-11" db="EMBL/GenBank/DDBJ databases">
        <authorList>
            <person name="Tran Van P."/>
        </authorList>
    </citation>
    <scope>NUCLEOTIDE SEQUENCE</scope>
</reference>
<dbReference type="InterPro" id="IPR023362">
    <property type="entry name" value="PH-BEACH_dom"/>
</dbReference>
<dbReference type="PANTHER" id="PTHR46108:SF4">
    <property type="entry name" value="BLUE CHEESE"/>
    <property type="match status" value="1"/>
</dbReference>
<keyword evidence="1" id="KW-0853">WD repeat</keyword>
<dbReference type="PANTHER" id="PTHR46108">
    <property type="entry name" value="BLUE CHEESE"/>
    <property type="match status" value="1"/>
</dbReference>
<organism evidence="2">
    <name type="scientific">Cyprideis torosa</name>
    <dbReference type="NCBI Taxonomy" id="163714"/>
    <lineage>
        <taxon>Eukaryota</taxon>
        <taxon>Metazoa</taxon>
        <taxon>Ecdysozoa</taxon>
        <taxon>Arthropoda</taxon>
        <taxon>Crustacea</taxon>
        <taxon>Oligostraca</taxon>
        <taxon>Ostracoda</taxon>
        <taxon>Podocopa</taxon>
        <taxon>Podocopida</taxon>
        <taxon>Cytherocopina</taxon>
        <taxon>Cytheroidea</taxon>
        <taxon>Cytherideidae</taxon>
        <taxon>Cyprideis</taxon>
    </lineage>
</organism>
<sequence length="138" mass="15950">MRLLESGEKISHMFRAAKVSGLDSTEGLLLFGKEHYYFVEGFTLLKTREIRDIDHLPVNLHEPIVPSCGTPISSSRNKKAMSRCGEPRLCHKFAYEDIREVHRRRYLLQGIALEVFNADGRNYLLAFPRGVRNKVYQK</sequence>
<dbReference type="EMBL" id="OB698656">
    <property type="protein sequence ID" value="CAD7238259.1"/>
    <property type="molecule type" value="Genomic_DNA"/>
</dbReference>
<protein>
    <submittedName>
        <fullName evidence="2">Uncharacterized protein</fullName>
    </submittedName>
</protein>
<dbReference type="Pfam" id="PF14844">
    <property type="entry name" value="PH_BEACH"/>
    <property type="match status" value="1"/>
</dbReference>
<dbReference type="PROSITE" id="PS51783">
    <property type="entry name" value="PH_BEACH"/>
    <property type="match status" value="1"/>
</dbReference>
<dbReference type="Gene3D" id="2.30.29.30">
    <property type="entry name" value="Pleckstrin-homology domain (PH domain)/Phosphotyrosine-binding domain (PTB)"/>
    <property type="match status" value="1"/>
</dbReference>
<proteinExistence type="predicted"/>
<dbReference type="SUPFAM" id="SSF50729">
    <property type="entry name" value="PH domain-like"/>
    <property type="match status" value="1"/>
</dbReference>